<dbReference type="OrthoDB" id="338241at2"/>
<organism evidence="1 2">
    <name type="scientific">Olivibacter domesticus</name>
    <name type="common">Pseudosphingobacterium domesticum</name>
    <dbReference type="NCBI Taxonomy" id="407022"/>
    <lineage>
        <taxon>Bacteria</taxon>
        <taxon>Pseudomonadati</taxon>
        <taxon>Bacteroidota</taxon>
        <taxon>Sphingobacteriia</taxon>
        <taxon>Sphingobacteriales</taxon>
        <taxon>Sphingobacteriaceae</taxon>
        <taxon>Olivibacter</taxon>
    </lineage>
</organism>
<dbReference type="RefSeq" id="WP_093317733.1">
    <property type="nucleotide sequence ID" value="NZ_FOAF01000001.1"/>
</dbReference>
<accession>A0A1H7HSN0</accession>
<name>A0A1H7HSN0_OLID1</name>
<dbReference type="SUPFAM" id="SSF47240">
    <property type="entry name" value="Ferritin-like"/>
    <property type="match status" value="1"/>
</dbReference>
<evidence type="ECO:0008006" key="3">
    <source>
        <dbReference type="Google" id="ProtNLM"/>
    </source>
</evidence>
<dbReference type="InterPro" id="IPR009078">
    <property type="entry name" value="Ferritin-like_SF"/>
</dbReference>
<keyword evidence="2" id="KW-1185">Reference proteome</keyword>
<proteinExistence type="predicted"/>
<dbReference type="Proteomes" id="UP000199421">
    <property type="component" value="Unassembled WGS sequence"/>
</dbReference>
<protein>
    <recommendedName>
        <fullName evidence="3">Rubrerythrin</fullName>
    </recommendedName>
</protein>
<sequence length="214" mass="24989">MYSLHHKNEEKLYSLFKNIVADDKIHAKFLNTLSLLENTGARKISASEDMEVVTLMMLKHAAEEHRHAFYLKKQIQKLRVESCQTYTKTDLLAPQSSLQYLNRLDMHTSKYLKNILGLSGSKLRFAAYLLVTYAIELRADQLYPIYQKVLHTALSKVSVKSIIFEEQGHLEEMVSQLKEFSSNWQEHAGKIQKIEEELFYQWINHLNVSVNDRN</sequence>
<evidence type="ECO:0000313" key="2">
    <source>
        <dbReference type="Proteomes" id="UP000199421"/>
    </source>
</evidence>
<gene>
    <name evidence="1" type="ORF">SAMN05661044_00451</name>
</gene>
<dbReference type="EMBL" id="FOAF01000001">
    <property type="protein sequence ID" value="SEK52542.1"/>
    <property type="molecule type" value="Genomic_DNA"/>
</dbReference>
<dbReference type="STRING" id="407022.SAMN05661044_00451"/>
<reference evidence="2" key="1">
    <citation type="submission" date="2016-10" db="EMBL/GenBank/DDBJ databases">
        <authorList>
            <person name="Varghese N."/>
            <person name="Submissions S."/>
        </authorList>
    </citation>
    <scope>NUCLEOTIDE SEQUENCE [LARGE SCALE GENOMIC DNA]</scope>
    <source>
        <strain evidence="2">DSM 18733</strain>
    </source>
</reference>
<dbReference type="AlphaFoldDB" id="A0A1H7HSN0"/>
<evidence type="ECO:0000313" key="1">
    <source>
        <dbReference type="EMBL" id="SEK52542.1"/>
    </source>
</evidence>